<dbReference type="SUPFAM" id="SSF54523">
    <property type="entry name" value="Pili subunits"/>
    <property type="match status" value="1"/>
</dbReference>
<dbReference type="NCBIfam" id="TIGR02532">
    <property type="entry name" value="IV_pilin_GFxxxE"/>
    <property type="match status" value="1"/>
</dbReference>
<dbReference type="Proteomes" id="UP001597383">
    <property type="component" value="Unassembled WGS sequence"/>
</dbReference>
<evidence type="ECO:0000313" key="3">
    <source>
        <dbReference type="EMBL" id="MFD2046052.1"/>
    </source>
</evidence>
<name>A0ABW4W2N8_9BACI</name>
<keyword evidence="4" id="KW-1185">Reference proteome</keyword>
<dbReference type="Gene3D" id="3.30.700.10">
    <property type="entry name" value="Glycoprotein, Type 4 Pilin"/>
    <property type="match status" value="1"/>
</dbReference>
<keyword evidence="2" id="KW-0178">Competence</keyword>
<dbReference type="RefSeq" id="WP_377557006.1">
    <property type="nucleotide sequence ID" value="NZ_JBHUHQ010000021.1"/>
</dbReference>
<dbReference type="InterPro" id="IPR016785">
    <property type="entry name" value="ComGD"/>
</dbReference>
<sequence length="144" mass="16435">MTKSKRNGFTLVELLFVLAILSILLALTMPLTISTVSNQQENQFFNTFQFDVLYTQNLSLGSKDYIRIIFNQEDYTILNGTTQEIIATRELPPGWRIDKRNLNSISFNRNGSIRQAGTISVFTGRSTYKIIFPIGKGRGYIEKE</sequence>
<dbReference type="NCBIfam" id="NF040982">
    <property type="entry name" value="ComGD"/>
    <property type="match status" value="1"/>
</dbReference>
<organism evidence="3 4">
    <name type="scientific">Ornithinibacillus salinisoli</name>
    <dbReference type="NCBI Taxonomy" id="1848459"/>
    <lineage>
        <taxon>Bacteria</taxon>
        <taxon>Bacillati</taxon>
        <taxon>Bacillota</taxon>
        <taxon>Bacilli</taxon>
        <taxon>Bacillales</taxon>
        <taxon>Bacillaceae</taxon>
        <taxon>Ornithinibacillus</taxon>
    </lineage>
</organism>
<gene>
    <name evidence="3" type="primary">comGD</name>
    <name evidence="3" type="ORF">ACFSJF_17370</name>
</gene>
<evidence type="ECO:0000313" key="4">
    <source>
        <dbReference type="Proteomes" id="UP001597383"/>
    </source>
</evidence>
<dbReference type="InterPro" id="IPR045584">
    <property type="entry name" value="Pilin-like"/>
</dbReference>
<proteinExistence type="predicted"/>
<comment type="subcellular location">
    <subcellularLocation>
        <location evidence="1">Cell surface</location>
    </subcellularLocation>
</comment>
<dbReference type="PIRSF" id="PIRSF021292">
    <property type="entry name" value="Competence_ComGD"/>
    <property type="match status" value="1"/>
</dbReference>
<dbReference type="EMBL" id="JBHUHQ010000021">
    <property type="protein sequence ID" value="MFD2046052.1"/>
    <property type="molecule type" value="Genomic_DNA"/>
</dbReference>
<protein>
    <submittedName>
        <fullName evidence="3">Competence type IV pilus minor pilin ComGD</fullName>
    </submittedName>
</protein>
<accession>A0ABW4W2N8</accession>
<evidence type="ECO:0000256" key="1">
    <source>
        <dbReference type="ARBA" id="ARBA00004241"/>
    </source>
</evidence>
<reference evidence="4" key="1">
    <citation type="journal article" date="2019" name="Int. J. Syst. Evol. Microbiol.">
        <title>The Global Catalogue of Microorganisms (GCM) 10K type strain sequencing project: providing services to taxonomists for standard genome sequencing and annotation.</title>
        <authorList>
            <consortium name="The Broad Institute Genomics Platform"/>
            <consortium name="The Broad Institute Genome Sequencing Center for Infectious Disease"/>
            <person name="Wu L."/>
            <person name="Ma J."/>
        </authorList>
    </citation>
    <scope>NUCLEOTIDE SEQUENCE [LARGE SCALE GENOMIC DNA]</scope>
    <source>
        <strain evidence="4">R28</strain>
    </source>
</reference>
<evidence type="ECO:0000256" key="2">
    <source>
        <dbReference type="ARBA" id="ARBA00023287"/>
    </source>
</evidence>
<comment type="caution">
    <text evidence="3">The sequence shown here is derived from an EMBL/GenBank/DDBJ whole genome shotgun (WGS) entry which is preliminary data.</text>
</comment>
<dbReference type="InterPro" id="IPR012902">
    <property type="entry name" value="N_methyl_site"/>
</dbReference>
<dbReference type="Pfam" id="PF07963">
    <property type="entry name" value="N_methyl"/>
    <property type="match status" value="1"/>
</dbReference>